<dbReference type="InterPro" id="IPR027417">
    <property type="entry name" value="P-loop_NTPase"/>
</dbReference>
<dbReference type="Gene3D" id="3.40.50.300">
    <property type="entry name" value="P-loop containing nucleotide triphosphate hydrolases"/>
    <property type="match status" value="1"/>
</dbReference>
<evidence type="ECO:0008006" key="4">
    <source>
        <dbReference type="Google" id="ProtNLM"/>
    </source>
</evidence>
<dbReference type="SUPFAM" id="SSF52540">
    <property type="entry name" value="P-loop containing nucleoside triphosphate hydrolases"/>
    <property type="match status" value="1"/>
</dbReference>
<sequence>MTIVGLTRRIPKALRHRSADQPTLEPPPRPMAARAAHGNTVFLYSYGMPPLPLHPDVWWADQVGPADWPTVPTGWPALDAALPGQGWPLGSLIECALEPDALPWRLLLPALRAAAAQGPLVLIGLPLEPNVHAWVAQGVTPRRWVRVQTATDQDALWSAEQSLRCPDVALCWVHLRRPSASGMRRLQLAAAAAQRHAALPGAWPAPWVLATYPRSATLPASVAPLRLEASAGDATGVAVHIRKRRGPPLSTPIWLAQPLPLQRLCDPHPASDAEANPDAPSPPVDRLSAPLRLVRA</sequence>
<evidence type="ECO:0000256" key="1">
    <source>
        <dbReference type="SAM" id="MobiDB-lite"/>
    </source>
</evidence>
<dbReference type="Proteomes" id="UP000318542">
    <property type="component" value="Unassembled WGS sequence"/>
</dbReference>
<proteinExistence type="predicted"/>
<gene>
    <name evidence="2" type="ORF">Tther_01101</name>
</gene>
<dbReference type="AlphaFoldDB" id="A0A554X339"/>
<evidence type="ECO:0000313" key="3">
    <source>
        <dbReference type="Proteomes" id="UP000318542"/>
    </source>
</evidence>
<comment type="caution">
    <text evidence="2">The sequence shown here is derived from an EMBL/GenBank/DDBJ whole genome shotgun (WGS) entry which is preliminary data.</text>
</comment>
<name>A0A554X339_9BURK</name>
<dbReference type="EMBL" id="VJOL01000015">
    <property type="protein sequence ID" value="TSE30259.1"/>
    <property type="molecule type" value="Genomic_DNA"/>
</dbReference>
<protein>
    <recommendedName>
        <fullName evidence="4">SOS cell division inhibitor SulA</fullName>
    </recommendedName>
</protein>
<keyword evidence="3" id="KW-1185">Reference proteome</keyword>
<feature type="region of interest" description="Disordered" evidence="1">
    <location>
        <begin position="265"/>
        <end position="296"/>
    </location>
</feature>
<evidence type="ECO:0000313" key="2">
    <source>
        <dbReference type="EMBL" id="TSE30259.1"/>
    </source>
</evidence>
<reference evidence="2 3" key="1">
    <citation type="submission" date="2019-07" db="EMBL/GenBank/DDBJ databases">
        <title>Tepidimonas thermarum AA-1 draft genome.</title>
        <authorList>
            <person name="Da Costa M.S."/>
            <person name="Froufe H.J.C."/>
            <person name="Egas C."/>
            <person name="Albuquerque L."/>
        </authorList>
    </citation>
    <scope>NUCLEOTIDE SEQUENCE [LARGE SCALE GENOMIC DNA]</scope>
    <source>
        <strain evidence="2 3">AA-1</strain>
    </source>
</reference>
<organism evidence="2 3">
    <name type="scientific">Tepidimonas thermarum</name>
    <dbReference type="NCBI Taxonomy" id="335431"/>
    <lineage>
        <taxon>Bacteria</taxon>
        <taxon>Pseudomonadati</taxon>
        <taxon>Pseudomonadota</taxon>
        <taxon>Betaproteobacteria</taxon>
        <taxon>Burkholderiales</taxon>
        <taxon>Tepidimonas</taxon>
    </lineage>
</organism>
<accession>A0A554X339</accession>